<proteinExistence type="predicted"/>
<dbReference type="RefSeq" id="WP_002063369.1">
    <property type="nucleotide sequence ID" value="NZ_AP024415.1"/>
</dbReference>
<evidence type="ECO:0000313" key="2">
    <source>
        <dbReference type="EMBL" id="ALX38476.1"/>
    </source>
</evidence>
<keyword evidence="1" id="KW-1133">Transmembrane helix</keyword>
<dbReference type="EMBL" id="KT359616">
    <property type="protein sequence ID" value="ALX38476.1"/>
    <property type="molecule type" value="Genomic_DNA"/>
</dbReference>
<feature type="transmembrane region" description="Helical" evidence="1">
    <location>
        <begin position="309"/>
        <end position="327"/>
    </location>
</feature>
<dbReference type="PANTHER" id="PTHR43424:SF1">
    <property type="entry name" value="LOCUS PUTATIVE PROTEIN 1-RELATED"/>
    <property type="match status" value="1"/>
</dbReference>
<feature type="transmembrane region" description="Helical" evidence="1">
    <location>
        <begin position="394"/>
        <end position="415"/>
    </location>
</feature>
<feature type="transmembrane region" description="Helical" evidence="1">
    <location>
        <begin position="363"/>
        <end position="382"/>
    </location>
</feature>
<keyword evidence="1" id="KW-0812">Transmembrane</keyword>
<feature type="transmembrane region" description="Helical" evidence="1">
    <location>
        <begin position="72"/>
        <end position="91"/>
    </location>
</feature>
<feature type="transmembrane region" description="Helical" evidence="1">
    <location>
        <begin position="271"/>
        <end position="297"/>
    </location>
</feature>
<dbReference type="AlphaFoldDB" id="A0A0H4UQW7"/>
<gene>
    <name evidence="2" type="primary">wzx</name>
</gene>
<name>A0A0H4UQW7_ACIBA</name>
<feature type="transmembrane region" description="Helical" evidence="1">
    <location>
        <begin position="128"/>
        <end position="149"/>
    </location>
</feature>
<evidence type="ECO:0000256" key="1">
    <source>
        <dbReference type="SAM" id="Phobius"/>
    </source>
</evidence>
<organism evidence="2">
    <name type="scientific">Acinetobacter baumannii</name>
    <dbReference type="NCBI Taxonomy" id="470"/>
    <lineage>
        <taxon>Bacteria</taxon>
        <taxon>Pseudomonadati</taxon>
        <taxon>Pseudomonadota</taxon>
        <taxon>Gammaproteobacteria</taxon>
        <taxon>Moraxellales</taxon>
        <taxon>Moraxellaceae</taxon>
        <taxon>Acinetobacter</taxon>
        <taxon>Acinetobacter calcoaceticus/baumannii complex</taxon>
    </lineage>
</organism>
<feature type="transmembrane region" description="Helical" evidence="1">
    <location>
        <begin position="197"/>
        <end position="213"/>
    </location>
</feature>
<feature type="transmembrane region" description="Helical" evidence="1">
    <location>
        <begin position="155"/>
        <end position="176"/>
    </location>
</feature>
<feature type="transmembrane region" description="Helical" evidence="1">
    <location>
        <begin position="233"/>
        <end position="259"/>
    </location>
</feature>
<dbReference type="PANTHER" id="PTHR43424">
    <property type="entry name" value="LOCUS PUTATIVE PROTEIN 1-RELATED"/>
    <property type="match status" value="1"/>
</dbReference>
<reference evidence="2" key="1">
    <citation type="submission" date="2015-08" db="EMBL/GenBank/DDBJ databases">
        <title>Repeated local emergence of carbapenem resistant Acinetobacter baumannii in a single hospital ward.</title>
        <authorList>
            <person name="Schultz M.B."/>
            <person name="Tan D.P."/>
            <person name="Hoang N.T."/>
            <person name="Ingle D."/>
            <person name="Hawkey J."/>
            <person name="Edwards D."/>
            <person name="Kenyon J.J."/>
            <person name="Hall R.M."/>
            <person name="Fournier-Level A."/>
            <person name="Baker S."/>
            <person name="Holt K.E."/>
        </authorList>
    </citation>
    <scope>NUCLEOTIDE SEQUENCE</scope>
    <source>
        <strain evidence="2">BAL_173</strain>
    </source>
</reference>
<protein>
    <submittedName>
        <fullName evidence="2">Wzx</fullName>
    </submittedName>
</protein>
<feature type="transmembrane region" description="Helical" evidence="1">
    <location>
        <begin position="12"/>
        <end position="31"/>
    </location>
</feature>
<keyword evidence="1" id="KW-0472">Membrane</keyword>
<sequence>MRNFILYGLASAFNRGGVFLILPLLAALLSVVDYGKFSLYMTVVQLLVPLISLNISLLVGREIYEKPIVVKSFVVLFNRFSIFTIIVFFTLNFFIRNIILLILIYTFLEAIFLVNSTYIRFKYGADQFFYVCFFKIFILSFLLGSFFIYDKQIIVSIKNLIMIFSFSNLSIVYYLVKTSFSFSFKRMFVIISNYKSMLLFSIGLLPHTLSQWVSSSSDRFFVKLYTNDIELGYYSFSYSLAAIFMIVNSSLALGIPQLCVKNFIYFNSKKFYSIFFSLVSILWVLFLIIYIGILYYFSDKYDVKYIFKIGYVILVGMYFLSFYYYYSSFLFYDRASKKLSYITFFVAVLNVSLVVLLTPLFGILGTAFSTLISYLIYVLMSYKHASVNYTVTNLYAPLSFIVIISVSIFVFLYFFKIGGVSYV</sequence>
<accession>A0A0H4UQW7</accession>
<dbReference type="PATRIC" id="fig|470.1359.peg.3188"/>
<dbReference type="InterPro" id="IPR052556">
    <property type="entry name" value="PolySynth_Transporter"/>
</dbReference>
<feature type="transmembrane region" description="Helical" evidence="1">
    <location>
        <begin position="37"/>
        <end position="60"/>
    </location>
</feature>
<feature type="transmembrane region" description="Helical" evidence="1">
    <location>
        <begin position="97"/>
        <end position="116"/>
    </location>
</feature>